<evidence type="ECO:0008006" key="3">
    <source>
        <dbReference type="Google" id="ProtNLM"/>
    </source>
</evidence>
<accession>Q4FSY5</accession>
<dbReference type="Proteomes" id="UP000000546">
    <property type="component" value="Chromosome"/>
</dbReference>
<dbReference type="EMBL" id="CP000082">
    <property type="protein sequence ID" value="AAZ18873.1"/>
    <property type="molecule type" value="Genomic_DNA"/>
</dbReference>
<dbReference type="HOGENOM" id="CLU_2013369_0_0_6"/>
<evidence type="ECO:0000313" key="1">
    <source>
        <dbReference type="EMBL" id="AAZ18873.1"/>
    </source>
</evidence>
<name>Q4FSY5_PSYA2</name>
<dbReference type="RefSeq" id="WP_011280295.1">
    <property type="nucleotide sequence ID" value="NC_007204.1"/>
</dbReference>
<dbReference type="InterPro" id="IPR013783">
    <property type="entry name" value="Ig-like_fold"/>
</dbReference>
<sequence length="123" mass="13149">MSADTVTLLSTIGFSSDKSNLVPKGNGFINLSLPLHLSSTTIGALIVGTVKESGLPVSRRVFCYLRENGSLVATTTSNASGEYQFDGLALNPDYYIVSLDENGDTVQYNAVIQDLIRATKVMV</sequence>
<gene>
    <name evidence="1" type="ordered locus">Psyc_1020</name>
</gene>
<organism evidence="1 2">
    <name type="scientific">Psychrobacter arcticus (strain DSM 17307 / VKM B-2377 / 273-4)</name>
    <dbReference type="NCBI Taxonomy" id="259536"/>
    <lineage>
        <taxon>Bacteria</taxon>
        <taxon>Pseudomonadati</taxon>
        <taxon>Pseudomonadota</taxon>
        <taxon>Gammaproteobacteria</taxon>
        <taxon>Moraxellales</taxon>
        <taxon>Moraxellaceae</taxon>
        <taxon>Psychrobacter</taxon>
    </lineage>
</organism>
<dbReference type="SUPFAM" id="SSF117074">
    <property type="entry name" value="Hypothetical protein PA1324"/>
    <property type="match status" value="1"/>
</dbReference>
<dbReference type="AlphaFoldDB" id="Q4FSY5"/>
<keyword evidence="2" id="KW-1185">Reference proteome</keyword>
<protein>
    <recommendedName>
        <fullName evidence="3">Carboxypeptidase regulatory-like domain-containing protein</fullName>
    </recommendedName>
</protein>
<reference evidence="1 2" key="1">
    <citation type="journal article" date="2010" name="Appl. Environ. Microbiol.">
        <title>The genome sequence of Psychrobacter arcticus 273-4, a psychroactive Siberian permafrost bacterium, reveals mechanisms for adaptation to low-temperature growth.</title>
        <authorList>
            <person name="Ayala-del-Rio H.L."/>
            <person name="Chain P.S."/>
            <person name="Grzymski J.J."/>
            <person name="Ponder M.A."/>
            <person name="Ivanova N."/>
            <person name="Bergholz P.W."/>
            <person name="Di Bartolo G."/>
            <person name="Hauser L."/>
            <person name="Land M."/>
            <person name="Bakermans C."/>
            <person name="Rodrigues D."/>
            <person name="Klappenbach J."/>
            <person name="Zarka D."/>
            <person name="Larimer F."/>
            <person name="Richardson P."/>
            <person name="Murray A."/>
            <person name="Thomashow M."/>
            <person name="Tiedje J.M."/>
        </authorList>
    </citation>
    <scope>NUCLEOTIDE SEQUENCE [LARGE SCALE GENOMIC DNA]</scope>
    <source>
        <strain evidence="2">DSM 17307 / VKM B-2377 / 273-4</strain>
    </source>
</reference>
<proteinExistence type="predicted"/>
<dbReference type="STRING" id="259536.Psyc_1020"/>
<dbReference type="Gene3D" id="2.60.40.10">
    <property type="entry name" value="Immunoglobulins"/>
    <property type="match status" value="1"/>
</dbReference>
<evidence type="ECO:0000313" key="2">
    <source>
        <dbReference type="Proteomes" id="UP000000546"/>
    </source>
</evidence>
<dbReference type="KEGG" id="par:Psyc_1020"/>